<evidence type="ECO:0000313" key="5">
    <source>
        <dbReference type="Proteomes" id="UP000239757"/>
    </source>
</evidence>
<dbReference type="Proteomes" id="UP000239757">
    <property type="component" value="Unassembled WGS sequence"/>
</dbReference>
<dbReference type="EMBL" id="KZ663270">
    <property type="protein sequence ID" value="PPS14297.1"/>
    <property type="molecule type" value="Genomic_DNA"/>
</dbReference>
<gene>
    <name evidence="4" type="ORF">GOBAR_AA06283</name>
</gene>
<proteinExistence type="inferred from homology"/>
<dbReference type="AlphaFoldDB" id="A0A2P5YFC1"/>
<protein>
    <recommendedName>
        <fullName evidence="3">Protein TILLER ANGLE CONTROL 1</fullName>
    </recommendedName>
</protein>
<name>A0A2P5YFC1_GOSBA</name>
<evidence type="ECO:0000313" key="4">
    <source>
        <dbReference type="EMBL" id="PPS14297.1"/>
    </source>
</evidence>
<accession>A0A2P5YFC1</accession>
<comment type="similarity">
    <text evidence="2">Belongs to the TAC family.</text>
</comment>
<dbReference type="GO" id="GO:0001763">
    <property type="term" value="P:morphogenesis of a branching structure"/>
    <property type="evidence" value="ECO:0007669"/>
    <property type="project" value="InterPro"/>
</dbReference>
<dbReference type="InterPro" id="IPR044989">
    <property type="entry name" value="TAC1"/>
</dbReference>
<evidence type="ECO:0000256" key="2">
    <source>
        <dbReference type="ARBA" id="ARBA00025796"/>
    </source>
</evidence>
<evidence type="ECO:0000256" key="3">
    <source>
        <dbReference type="ARBA" id="ARBA00026138"/>
    </source>
</evidence>
<dbReference type="PANTHER" id="PTHR38366">
    <property type="entry name" value="NAD-DEPENDENT PROTEIN DEACETYLASE HST1-LIKE PROTEIN"/>
    <property type="match status" value="1"/>
</dbReference>
<keyword evidence="1" id="KW-0341">Growth regulation</keyword>
<evidence type="ECO:0000256" key="1">
    <source>
        <dbReference type="ARBA" id="ARBA00022604"/>
    </source>
</evidence>
<sequence>MKIFNWLHKRFPHNVLKDGLVRNVKKTDSIAIDTNSKALLEQVALFDLLDGWRYGVLTIGTFGFDPLKSLVIEDHSEKLRRRTTLADLFYQDSDMKNKPTHLDLELNPCEKASFPTKKGTSFAKKFIPHAGKDSRPIKMLNQMMKRMLKRKIHPELQGKGNKLEGQCKPQRILYYMLLLARNMKPKPVYQFLNVLHL</sequence>
<organism evidence="4 5">
    <name type="scientific">Gossypium barbadense</name>
    <name type="common">Sea Island cotton</name>
    <name type="synonym">Hibiscus barbadensis</name>
    <dbReference type="NCBI Taxonomy" id="3634"/>
    <lineage>
        <taxon>Eukaryota</taxon>
        <taxon>Viridiplantae</taxon>
        <taxon>Streptophyta</taxon>
        <taxon>Embryophyta</taxon>
        <taxon>Tracheophyta</taxon>
        <taxon>Spermatophyta</taxon>
        <taxon>Magnoliopsida</taxon>
        <taxon>eudicotyledons</taxon>
        <taxon>Gunneridae</taxon>
        <taxon>Pentapetalae</taxon>
        <taxon>rosids</taxon>
        <taxon>malvids</taxon>
        <taxon>Malvales</taxon>
        <taxon>Malvaceae</taxon>
        <taxon>Malvoideae</taxon>
        <taxon>Gossypium</taxon>
    </lineage>
</organism>
<dbReference type="OrthoDB" id="1922866at2759"/>
<reference evidence="4 5" key="1">
    <citation type="submission" date="2015-01" db="EMBL/GenBank/DDBJ databases">
        <title>Genome of allotetraploid Gossypium barbadense reveals genomic plasticity and fiber elongation in cotton evolution.</title>
        <authorList>
            <person name="Chen X."/>
            <person name="Liu X."/>
            <person name="Zhao B."/>
            <person name="Zheng H."/>
            <person name="Hu Y."/>
            <person name="Lu G."/>
            <person name="Yang C."/>
            <person name="Chen J."/>
            <person name="Shan C."/>
            <person name="Zhang L."/>
            <person name="Zhou Y."/>
            <person name="Wang L."/>
            <person name="Guo W."/>
            <person name="Bai Y."/>
            <person name="Ruan J."/>
            <person name="Shangguan X."/>
            <person name="Mao Y."/>
            <person name="Jiang J."/>
            <person name="Zhu Y."/>
            <person name="Lei J."/>
            <person name="Kang H."/>
            <person name="Chen S."/>
            <person name="He X."/>
            <person name="Wang R."/>
            <person name="Wang Y."/>
            <person name="Chen J."/>
            <person name="Wang L."/>
            <person name="Yu S."/>
            <person name="Wang B."/>
            <person name="Wei J."/>
            <person name="Song S."/>
            <person name="Lu X."/>
            <person name="Gao Z."/>
            <person name="Gu W."/>
            <person name="Deng X."/>
            <person name="Ma D."/>
            <person name="Wang S."/>
            <person name="Liang W."/>
            <person name="Fang L."/>
            <person name="Cai C."/>
            <person name="Zhu X."/>
            <person name="Zhou B."/>
            <person name="Zhang Y."/>
            <person name="Chen Z."/>
            <person name="Xu S."/>
            <person name="Zhu R."/>
            <person name="Wang S."/>
            <person name="Zhang T."/>
            <person name="Zhao G."/>
        </authorList>
    </citation>
    <scope>NUCLEOTIDE SEQUENCE [LARGE SCALE GENOMIC DNA]</scope>
    <source>
        <strain evidence="5">cv. Xinhai21</strain>
        <tissue evidence="4">Leaf</tissue>
    </source>
</reference>
<dbReference type="PANTHER" id="PTHR38366:SF1">
    <property type="entry name" value="PROTEIN TILLER ANGLE CONTROL 1"/>
    <property type="match status" value="1"/>
</dbReference>